<gene>
    <name evidence="10" type="ORF">GCM10023331_21990</name>
</gene>
<dbReference type="InterPro" id="IPR000917">
    <property type="entry name" value="Sulfatase_N"/>
</dbReference>
<feature type="chain" id="PRO_5045791292" evidence="8">
    <location>
        <begin position="26"/>
        <end position="488"/>
    </location>
</feature>
<evidence type="ECO:0000256" key="6">
    <source>
        <dbReference type="ARBA" id="ARBA00022837"/>
    </source>
</evidence>
<dbReference type="RefSeq" id="WP_345371743.1">
    <property type="nucleotide sequence ID" value="NZ_BAABJX010000033.1"/>
</dbReference>
<evidence type="ECO:0000256" key="8">
    <source>
        <dbReference type="SAM" id="SignalP"/>
    </source>
</evidence>
<dbReference type="CDD" id="cd16144">
    <property type="entry name" value="ARS_like"/>
    <property type="match status" value="1"/>
</dbReference>
<comment type="cofactor">
    <cofactor evidence="1">
        <name>Ca(2+)</name>
        <dbReference type="ChEBI" id="CHEBI:29108"/>
    </cofactor>
</comment>
<feature type="region of interest" description="Disordered" evidence="7">
    <location>
        <begin position="459"/>
        <end position="488"/>
    </location>
</feature>
<dbReference type="Gene3D" id="3.40.720.10">
    <property type="entry name" value="Alkaline Phosphatase, subunit A"/>
    <property type="match status" value="1"/>
</dbReference>
<sequence length="488" mass="55739">MRLFNKKAQGIVFVLLAFLSSVSFAQTSKSPKTTPPNILLIYVDDLGWSDLGCYGNTYHETPRIDAFAAETMKYTNAYAAAPVCSPARAGLFSGQYPARVGLTDWIPGHWRPYEKKTAVINRIQHLPLEIETFGEVLQQNGYKTGYFGKWHLGDEEPFFVDKQGFEEVVMYQGGGAYYGLKEKFYPPQQIEDSVYLTDALTDYALEFLEANKDTSFCLVVSHFAVHLPLEVPEQYLTPFQAKEPSEEINNPWYAGMLKSLDDNVGRLLDQLDTLGLSDNTVVFFYSDNGGLHKPYREEYLKYTRNQPVTSNAPLKGEKGNLYEGGIRVPLMVRWNDKDFMQVENKEVVTGVDLYPTFLELAGIGTKNRLLDGVSILPNKKNEEQLRNRAVFWHYPVYHHGEPSSAIRSGAYKLIYNHLTETSELYDLENDLSERYDLSVQEPAVTKRLYDQLQEHLKSMGADLPKENPNYLESRRKEWGVHPDKNKEN</sequence>
<keyword evidence="5" id="KW-0378">Hydrolase</keyword>
<comment type="caution">
    <text evidence="10">The sequence shown here is derived from an EMBL/GenBank/DDBJ whole genome shotgun (WGS) entry which is preliminary data.</text>
</comment>
<reference evidence="11" key="1">
    <citation type="journal article" date="2019" name="Int. J. Syst. Evol. Microbiol.">
        <title>The Global Catalogue of Microorganisms (GCM) 10K type strain sequencing project: providing services to taxonomists for standard genome sequencing and annotation.</title>
        <authorList>
            <consortium name="The Broad Institute Genomics Platform"/>
            <consortium name="The Broad Institute Genome Sequencing Center for Infectious Disease"/>
            <person name="Wu L."/>
            <person name="Ma J."/>
        </authorList>
    </citation>
    <scope>NUCLEOTIDE SEQUENCE [LARGE SCALE GENOMIC DNA]</scope>
    <source>
        <strain evidence="11">JCM 18326</strain>
    </source>
</reference>
<dbReference type="EMBL" id="BAABJX010000033">
    <property type="protein sequence ID" value="GAA4836409.1"/>
    <property type="molecule type" value="Genomic_DNA"/>
</dbReference>
<dbReference type="PANTHER" id="PTHR42693:SF42">
    <property type="entry name" value="ARYLSULFATASE G"/>
    <property type="match status" value="1"/>
</dbReference>
<dbReference type="InterPro" id="IPR050738">
    <property type="entry name" value="Sulfatase"/>
</dbReference>
<evidence type="ECO:0000256" key="4">
    <source>
        <dbReference type="ARBA" id="ARBA00022729"/>
    </source>
</evidence>
<feature type="signal peptide" evidence="8">
    <location>
        <begin position="1"/>
        <end position="25"/>
    </location>
</feature>
<evidence type="ECO:0000256" key="2">
    <source>
        <dbReference type="ARBA" id="ARBA00008779"/>
    </source>
</evidence>
<dbReference type="Proteomes" id="UP001500298">
    <property type="component" value="Unassembled WGS sequence"/>
</dbReference>
<feature type="domain" description="Sulfatase N-terminal" evidence="9">
    <location>
        <begin position="36"/>
        <end position="363"/>
    </location>
</feature>
<dbReference type="InterPro" id="IPR017850">
    <property type="entry name" value="Alkaline_phosphatase_core_sf"/>
</dbReference>
<protein>
    <submittedName>
        <fullName evidence="10">Sulfatase</fullName>
    </submittedName>
</protein>
<dbReference type="PANTHER" id="PTHR42693">
    <property type="entry name" value="ARYLSULFATASE FAMILY MEMBER"/>
    <property type="match status" value="1"/>
</dbReference>
<evidence type="ECO:0000259" key="9">
    <source>
        <dbReference type="Pfam" id="PF00884"/>
    </source>
</evidence>
<dbReference type="SUPFAM" id="SSF53649">
    <property type="entry name" value="Alkaline phosphatase-like"/>
    <property type="match status" value="1"/>
</dbReference>
<organism evidence="10 11">
    <name type="scientific">Algivirga pacifica</name>
    <dbReference type="NCBI Taxonomy" id="1162670"/>
    <lineage>
        <taxon>Bacteria</taxon>
        <taxon>Pseudomonadati</taxon>
        <taxon>Bacteroidota</taxon>
        <taxon>Cytophagia</taxon>
        <taxon>Cytophagales</taxon>
        <taxon>Flammeovirgaceae</taxon>
        <taxon>Algivirga</taxon>
    </lineage>
</organism>
<evidence type="ECO:0000256" key="7">
    <source>
        <dbReference type="SAM" id="MobiDB-lite"/>
    </source>
</evidence>
<keyword evidence="3" id="KW-0479">Metal-binding</keyword>
<proteinExistence type="inferred from homology"/>
<name>A0ABP9D9S4_9BACT</name>
<evidence type="ECO:0000313" key="11">
    <source>
        <dbReference type="Proteomes" id="UP001500298"/>
    </source>
</evidence>
<keyword evidence="4 8" id="KW-0732">Signal</keyword>
<keyword evidence="6" id="KW-0106">Calcium</keyword>
<evidence type="ECO:0000256" key="5">
    <source>
        <dbReference type="ARBA" id="ARBA00022801"/>
    </source>
</evidence>
<comment type="similarity">
    <text evidence="2">Belongs to the sulfatase family.</text>
</comment>
<evidence type="ECO:0000256" key="1">
    <source>
        <dbReference type="ARBA" id="ARBA00001913"/>
    </source>
</evidence>
<evidence type="ECO:0000313" key="10">
    <source>
        <dbReference type="EMBL" id="GAA4836409.1"/>
    </source>
</evidence>
<evidence type="ECO:0000256" key="3">
    <source>
        <dbReference type="ARBA" id="ARBA00022723"/>
    </source>
</evidence>
<keyword evidence="11" id="KW-1185">Reference proteome</keyword>
<dbReference type="Gene3D" id="3.30.1120.10">
    <property type="match status" value="1"/>
</dbReference>
<dbReference type="Pfam" id="PF00884">
    <property type="entry name" value="Sulfatase"/>
    <property type="match status" value="1"/>
</dbReference>
<accession>A0ABP9D9S4</accession>
<feature type="compositionally biased region" description="Basic and acidic residues" evidence="7">
    <location>
        <begin position="472"/>
        <end position="488"/>
    </location>
</feature>